<dbReference type="Gene3D" id="3.30.70.270">
    <property type="match status" value="1"/>
</dbReference>
<dbReference type="EMBL" id="SLWQ01000011">
    <property type="protein sequence ID" value="TCO36905.1"/>
    <property type="molecule type" value="Genomic_DNA"/>
</dbReference>
<dbReference type="InterPro" id="IPR021796">
    <property type="entry name" value="Tll0287-like_dom"/>
</dbReference>
<evidence type="ECO:0000256" key="2">
    <source>
        <dbReference type="ARBA" id="ARBA00012528"/>
    </source>
</evidence>
<reference evidence="6 7" key="1">
    <citation type="journal article" date="2015" name="Stand. Genomic Sci.">
        <title>Genomic Encyclopedia of Bacterial and Archaeal Type Strains, Phase III: the genomes of soil and plant-associated and newly described type strains.</title>
        <authorList>
            <person name="Whitman W.B."/>
            <person name="Woyke T."/>
            <person name="Klenk H.P."/>
            <person name="Zhou Y."/>
            <person name="Lilburn T.G."/>
            <person name="Beck B.J."/>
            <person name="De Vos P."/>
            <person name="Vandamme P."/>
            <person name="Eisen J.A."/>
            <person name="Garrity G."/>
            <person name="Hugenholtz P."/>
            <person name="Kyrpides N.C."/>
        </authorList>
    </citation>
    <scope>NUCLEOTIDE SEQUENCE [LARGE SCALE GENOMIC DNA]</scope>
    <source>
        <strain evidence="6 7">A3</strain>
    </source>
</reference>
<dbReference type="Pfam" id="PF00990">
    <property type="entry name" value="GGDEF"/>
    <property type="match status" value="1"/>
</dbReference>
<evidence type="ECO:0000256" key="4">
    <source>
        <dbReference type="SAM" id="Phobius"/>
    </source>
</evidence>
<organism evidence="6 7">
    <name type="scientific">Dokdonella fugitiva</name>
    <dbReference type="NCBI Taxonomy" id="328517"/>
    <lineage>
        <taxon>Bacteria</taxon>
        <taxon>Pseudomonadati</taxon>
        <taxon>Pseudomonadota</taxon>
        <taxon>Gammaproteobacteria</taxon>
        <taxon>Lysobacterales</taxon>
        <taxon>Rhodanobacteraceae</taxon>
        <taxon>Dokdonella</taxon>
    </lineage>
</organism>
<evidence type="ECO:0000313" key="6">
    <source>
        <dbReference type="EMBL" id="TCO36905.1"/>
    </source>
</evidence>
<dbReference type="AlphaFoldDB" id="A0A4R2I385"/>
<dbReference type="InterPro" id="IPR000160">
    <property type="entry name" value="GGDEF_dom"/>
</dbReference>
<comment type="cofactor">
    <cofactor evidence="1">
        <name>Mg(2+)</name>
        <dbReference type="ChEBI" id="CHEBI:18420"/>
    </cofactor>
</comment>
<dbReference type="OrthoDB" id="9797588at2"/>
<dbReference type="Proteomes" id="UP000294862">
    <property type="component" value="Unassembled WGS sequence"/>
</dbReference>
<dbReference type="SUPFAM" id="SSF55073">
    <property type="entry name" value="Nucleotide cyclase"/>
    <property type="match status" value="1"/>
</dbReference>
<dbReference type="PANTHER" id="PTHR45138">
    <property type="entry name" value="REGULATORY COMPONENTS OF SENSORY TRANSDUCTION SYSTEM"/>
    <property type="match status" value="1"/>
</dbReference>
<keyword evidence="4" id="KW-0472">Membrane</keyword>
<dbReference type="EC" id="2.7.7.65" evidence="2"/>
<evidence type="ECO:0000313" key="7">
    <source>
        <dbReference type="Proteomes" id="UP000294862"/>
    </source>
</evidence>
<protein>
    <recommendedName>
        <fullName evidence="2">diguanylate cyclase</fullName>
        <ecNumber evidence="2">2.7.7.65</ecNumber>
    </recommendedName>
</protein>
<dbReference type="GO" id="GO:0052621">
    <property type="term" value="F:diguanylate cyclase activity"/>
    <property type="evidence" value="ECO:0007669"/>
    <property type="project" value="UniProtKB-EC"/>
</dbReference>
<dbReference type="InterPro" id="IPR050469">
    <property type="entry name" value="Diguanylate_Cyclase"/>
</dbReference>
<dbReference type="PANTHER" id="PTHR45138:SF9">
    <property type="entry name" value="DIGUANYLATE CYCLASE DGCM-RELATED"/>
    <property type="match status" value="1"/>
</dbReference>
<evidence type="ECO:0000256" key="3">
    <source>
        <dbReference type="ARBA" id="ARBA00034247"/>
    </source>
</evidence>
<accession>A0A4R2I385</accession>
<comment type="catalytic activity">
    <reaction evidence="3">
        <text>2 GTP = 3',3'-c-di-GMP + 2 diphosphate</text>
        <dbReference type="Rhea" id="RHEA:24898"/>
        <dbReference type="ChEBI" id="CHEBI:33019"/>
        <dbReference type="ChEBI" id="CHEBI:37565"/>
        <dbReference type="ChEBI" id="CHEBI:58805"/>
        <dbReference type="EC" id="2.7.7.65"/>
    </reaction>
</comment>
<feature type="transmembrane region" description="Helical" evidence="4">
    <location>
        <begin position="212"/>
        <end position="231"/>
    </location>
</feature>
<dbReference type="RefSeq" id="WP_131999948.1">
    <property type="nucleotide sequence ID" value="NZ_SLWQ01000011.1"/>
</dbReference>
<dbReference type="NCBIfam" id="TIGR00254">
    <property type="entry name" value="GGDEF"/>
    <property type="match status" value="1"/>
</dbReference>
<keyword evidence="7" id="KW-1185">Reference proteome</keyword>
<dbReference type="Pfam" id="PF11845">
    <property type="entry name" value="Tll0287-like"/>
    <property type="match status" value="1"/>
</dbReference>
<name>A0A4R2I385_9GAMM</name>
<gene>
    <name evidence="6" type="ORF">EV148_11181</name>
</gene>
<dbReference type="CDD" id="cd01949">
    <property type="entry name" value="GGDEF"/>
    <property type="match status" value="1"/>
</dbReference>
<dbReference type="FunFam" id="3.30.70.270:FF:000001">
    <property type="entry name" value="Diguanylate cyclase domain protein"/>
    <property type="match status" value="1"/>
</dbReference>
<feature type="domain" description="GGDEF" evidence="5">
    <location>
        <begin position="280"/>
        <end position="409"/>
    </location>
</feature>
<keyword evidence="4" id="KW-0812">Transmembrane</keyword>
<feature type="transmembrane region" description="Helical" evidence="4">
    <location>
        <begin position="7"/>
        <end position="26"/>
    </location>
</feature>
<sequence>MRLRLTFNLILVAVFVIGILVAGWHYHAQLQRDAMDEVRHNSQVLMETALAIRSYTTDQIKPHLDPLNAERFLPQTVPAFAATETLHRLSDRYPGYVYKESVLNPTNPRDRASEWERSLIEQFRADAGLGELSGIHGDGVEQSMYVARPITIKQGACLACHSTPEAAPATMRAVYGDANGFGWKQDETVGMQLVRVPVLYPLEKARRAFNTFMLSLLAVFALMFAGLNLALERLVIVPMARVNRRLEELATKDFLTDLVNRRRFFERLEVDMAEARIKHLGLSVIIFDLDFFKRINDTFGHDSGDSVLRNTALRVRELLRSSDCAARFGGEEFIILLRETRIDAALAIAEAVRGKIAGAPYEIVGPVSASFGVAEWNHREDARELINRADKALYQAKQDGRNRVVRASDT</sequence>
<keyword evidence="4" id="KW-1133">Transmembrane helix</keyword>
<dbReference type="InterPro" id="IPR043128">
    <property type="entry name" value="Rev_trsase/Diguanyl_cyclase"/>
</dbReference>
<evidence type="ECO:0000259" key="5">
    <source>
        <dbReference type="PROSITE" id="PS50887"/>
    </source>
</evidence>
<dbReference type="PROSITE" id="PS50887">
    <property type="entry name" value="GGDEF"/>
    <property type="match status" value="1"/>
</dbReference>
<dbReference type="InterPro" id="IPR029787">
    <property type="entry name" value="Nucleotide_cyclase"/>
</dbReference>
<comment type="caution">
    <text evidence="6">The sequence shown here is derived from an EMBL/GenBank/DDBJ whole genome shotgun (WGS) entry which is preliminary data.</text>
</comment>
<evidence type="ECO:0000256" key="1">
    <source>
        <dbReference type="ARBA" id="ARBA00001946"/>
    </source>
</evidence>
<proteinExistence type="predicted"/>
<dbReference type="SMART" id="SM00267">
    <property type="entry name" value="GGDEF"/>
    <property type="match status" value="1"/>
</dbReference>